<dbReference type="PROSITE" id="PS50181">
    <property type="entry name" value="FBOX"/>
    <property type="match status" value="1"/>
</dbReference>
<evidence type="ECO:0000313" key="2">
    <source>
        <dbReference type="EMBL" id="CAF4643456.1"/>
    </source>
</evidence>
<dbReference type="EMBL" id="CAJOBJ010113639">
    <property type="protein sequence ID" value="CAF4643456.1"/>
    <property type="molecule type" value="Genomic_DNA"/>
</dbReference>
<gene>
    <name evidence="2" type="ORF">GIL414_LOCUS40735</name>
</gene>
<feature type="domain" description="F-box" evidence="1">
    <location>
        <begin position="5"/>
        <end position="27"/>
    </location>
</feature>
<name>A0A8S2ZIA8_9BILA</name>
<evidence type="ECO:0000313" key="3">
    <source>
        <dbReference type="Proteomes" id="UP000681720"/>
    </source>
</evidence>
<protein>
    <recommendedName>
        <fullName evidence="1">F-box domain-containing protein</fullName>
    </recommendedName>
</protein>
<dbReference type="Pfam" id="PF00646">
    <property type="entry name" value="F-box"/>
    <property type="match status" value="1"/>
</dbReference>
<feature type="non-terminal residue" evidence="2">
    <location>
        <position position="27"/>
    </location>
</feature>
<accession>A0A8S2ZIA8</accession>
<comment type="caution">
    <text evidence="2">The sequence shown here is derived from an EMBL/GenBank/DDBJ whole genome shotgun (WGS) entry which is preliminary data.</text>
</comment>
<evidence type="ECO:0000259" key="1">
    <source>
        <dbReference type="PROSITE" id="PS50181"/>
    </source>
</evidence>
<reference evidence="2" key="1">
    <citation type="submission" date="2021-02" db="EMBL/GenBank/DDBJ databases">
        <authorList>
            <person name="Nowell W R."/>
        </authorList>
    </citation>
    <scope>NUCLEOTIDE SEQUENCE</scope>
</reference>
<proteinExistence type="predicted"/>
<dbReference type="InterPro" id="IPR001810">
    <property type="entry name" value="F-box_dom"/>
</dbReference>
<dbReference type="Proteomes" id="UP000681720">
    <property type="component" value="Unassembled WGS sequence"/>
</dbReference>
<sequence>MNSSTVHLLDLPDEMLIEIFNKLSTVD</sequence>
<dbReference type="AlphaFoldDB" id="A0A8S2ZIA8"/>
<organism evidence="2 3">
    <name type="scientific">Rotaria magnacalcarata</name>
    <dbReference type="NCBI Taxonomy" id="392030"/>
    <lineage>
        <taxon>Eukaryota</taxon>
        <taxon>Metazoa</taxon>
        <taxon>Spiralia</taxon>
        <taxon>Gnathifera</taxon>
        <taxon>Rotifera</taxon>
        <taxon>Eurotatoria</taxon>
        <taxon>Bdelloidea</taxon>
        <taxon>Philodinida</taxon>
        <taxon>Philodinidae</taxon>
        <taxon>Rotaria</taxon>
    </lineage>
</organism>